<evidence type="ECO:0000256" key="3">
    <source>
        <dbReference type="ARBA" id="ARBA00023082"/>
    </source>
</evidence>
<feature type="domain" description="RNA polymerase sigma factor 70 region 4 type 2" evidence="7">
    <location>
        <begin position="109"/>
        <end position="159"/>
    </location>
</feature>
<name>A0A927MCT9_9ACTN</name>
<dbReference type="AlphaFoldDB" id="A0A927MCT9"/>
<proteinExistence type="inferred from homology"/>
<keyword evidence="3" id="KW-0731">Sigma factor</keyword>
<reference evidence="8" key="1">
    <citation type="submission" date="2020-10" db="EMBL/GenBank/DDBJ databases">
        <title>Sequencing the genomes of 1000 actinobacteria strains.</title>
        <authorList>
            <person name="Klenk H.-P."/>
        </authorList>
    </citation>
    <scope>NUCLEOTIDE SEQUENCE</scope>
    <source>
        <strain evidence="8">DSM 46832</strain>
    </source>
</reference>
<sequence>MSSQADFDSYARSVRPWLHREAYRLCGDWHLAEDLVQVTLHKLYRRWDRLTEHEKLTGYLRQALRNTYVSERRLQRWKYEIAQGELPEDVAAVPGDRNLDQAVVDRSTLIDSVNQLAPRQRAIIAWRFWADLSVEQTALMLGCSAGTVTSQTHHAMKNLRDILADLN</sequence>
<dbReference type="EMBL" id="JADBEB010000001">
    <property type="protein sequence ID" value="MBE1490776.1"/>
    <property type="molecule type" value="Genomic_DNA"/>
</dbReference>
<evidence type="ECO:0000256" key="1">
    <source>
        <dbReference type="ARBA" id="ARBA00010641"/>
    </source>
</evidence>
<evidence type="ECO:0000313" key="9">
    <source>
        <dbReference type="Proteomes" id="UP000649753"/>
    </source>
</evidence>
<dbReference type="Gene3D" id="1.10.10.10">
    <property type="entry name" value="Winged helix-like DNA-binding domain superfamily/Winged helix DNA-binding domain"/>
    <property type="match status" value="1"/>
</dbReference>
<dbReference type="InterPro" id="IPR013249">
    <property type="entry name" value="RNA_pol_sigma70_r4_t2"/>
</dbReference>
<dbReference type="Pfam" id="PF04542">
    <property type="entry name" value="Sigma70_r2"/>
    <property type="match status" value="1"/>
</dbReference>
<keyword evidence="9" id="KW-1185">Reference proteome</keyword>
<gene>
    <name evidence="8" type="ORF">H4W31_006414</name>
</gene>
<dbReference type="InterPro" id="IPR036388">
    <property type="entry name" value="WH-like_DNA-bd_sf"/>
</dbReference>
<dbReference type="InterPro" id="IPR013325">
    <property type="entry name" value="RNA_pol_sigma_r2"/>
</dbReference>
<dbReference type="GO" id="GO:0003677">
    <property type="term" value="F:DNA binding"/>
    <property type="evidence" value="ECO:0007669"/>
    <property type="project" value="UniProtKB-KW"/>
</dbReference>
<dbReference type="NCBIfam" id="TIGR02937">
    <property type="entry name" value="sigma70-ECF"/>
    <property type="match status" value="1"/>
</dbReference>
<dbReference type="InterPro" id="IPR039425">
    <property type="entry name" value="RNA_pol_sigma-70-like"/>
</dbReference>
<evidence type="ECO:0000259" key="7">
    <source>
        <dbReference type="Pfam" id="PF08281"/>
    </source>
</evidence>
<dbReference type="SUPFAM" id="SSF88659">
    <property type="entry name" value="Sigma3 and sigma4 domains of RNA polymerase sigma factors"/>
    <property type="match status" value="1"/>
</dbReference>
<dbReference type="SUPFAM" id="SSF88946">
    <property type="entry name" value="Sigma2 domain of RNA polymerase sigma factors"/>
    <property type="match status" value="1"/>
</dbReference>
<keyword evidence="2" id="KW-0805">Transcription regulation</keyword>
<dbReference type="InterPro" id="IPR014284">
    <property type="entry name" value="RNA_pol_sigma-70_dom"/>
</dbReference>
<comment type="caution">
    <text evidence="8">The sequence shown here is derived from an EMBL/GenBank/DDBJ whole genome shotgun (WGS) entry which is preliminary data.</text>
</comment>
<evidence type="ECO:0000256" key="4">
    <source>
        <dbReference type="ARBA" id="ARBA00023125"/>
    </source>
</evidence>
<dbReference type="Gene3D" id="1.10.1740.10">
    <property type="match status" value="1"/>
</dbReference>
<comment type="similarity">
    <text evidence="1">Belongs to the sigma-70 factor family. ECF subfamily.</text>
</comment>
<dbReference type="InterPro" id="IPR007627">
    <property type="entry name" value="RNA_pol_sigma70_r2"/>
</dbReference>
<accession>A0A927MCT9</accession>
<keyword evidence="5" id="KW-0804">Transcription</keyword>
<dbReference type="InterPro" id="IPR013324">
    <property type="entry name" value="RNA_pol_sigma_r3/r4-like"/>
</dbReference>
<organism evidence="8 9">
    <name type="scientific">Plantactinospora soyae</name>
    <dbReference type="NCBI Taxonomy" id="1544732"/>
    <lineage>
        <taxon>Bacteria</taxon>
        <taxon>Bacillati</taxon>
        <taxon>Actinomycetota</taxon>
        <taxon>Actinomycetes</taxon>
        <taxon>Micromonosporales</taxon>
        <taxon>Micromonosporaceae</taxon>
        <taxon>Plantactinospora</taxon>
    </lineage>
</organism>
<keyword evidence="4" id="KW-0238">DNA-binding</keyword>
<dbReference type="RefSeq" id="WP_192769995.1">
    <property type="nucleotide sequence ID" value="NZ_JADBEB010000001.1"/>
</dbReference>
<evidence type="ECO:0000256" key="5">
    <source>
        <dbReference type="ARBA" id="ARBA00023163"/>
    </source>
</evidence>
<dbReference type="Pfam" id="PF08281">
    <property type="entry name" value="Sigma70_r4_2"/>
    <property type="match status" value="1"/>
</dbReference>
<dbReference type="Proteomes" id="UP000649753">
    <property type="component" value="Unassembled WGS sequence"/>
</dbReference>
<feature type="domain" description="RNA polymerase sigma-70 region 2" evidence="6">
    <location>
        <begin position="12"/>
        <end position="77"/>
    </location>
</feature>
<evidence type="ECO:0000256" key="2">
    <source>
        <dbReference type="ARBA" id="ARBA00023015"/>
    </source>
</evidence>
<evidence type="ECO:0000259" key="6">
    <source>
        <dbReference type="Pfam" id="PF04542"/>
    </source>
</evidence>
<dbReference type="PANTHER" id="PTHR43133">
    <property type="entry name" value="RNA POLYMERASE ECF-TYPE SIGMA FACTO"/>
    <property type="match status" value="1"/>
</dbReference>
<dbReference type="PANTHER" id="PTHR43133:SF50">
    <property type="entry name" value="ECF RNA POLYMERASE SIGMA FACTOR SIGM"/>
    <property type="match status" value="1"/>
</dbReference>
<protein>
    <submittedName>
        <fullName evidence="8">RNA polymerase sigma-70 factor (Sigma-E family)</fullName>
    </submittedName>
</protein>
<dbReference type="GO" id="GO:0016987">
    <property type="term" value="F:sigma factor activity"/>
    <property type="evidence" value="ECO:0007669"/>
    <property type="project" value="UniProtKB-KW"/>
</dbReference>
<evidence type="ECO:0000313" key="8">
    <source>
        <dbReference type="EMBL" id="MBE1490776.1"/>
    </source>
</evidence>
<dbReference type="GO" id="GO:0006352">
    <property type="term" value="P:DNA-templated transcription initiation"/>
    <property type="evidence" value="ECO:0007669"/>
    <property type="project" value="InterPro"/>
</dbReference>